<name>A0A1I6HYM1_HALSD</name>
<dbReference type="SUPFAM" id="SSF52540">
    <property type="entry name" value="P-loop containing nucleoside triphosphate hydrolases"/>
    <property type="match status" value="1"/>
</dbReference>
<dbReference type="InterPro" id="IPR027417">
    <property type="entry name" value="P-loop_NTPase"/>
</dbReference>
<sequence length="274" mass="30167">MHMLVSAVSGWGKGWLAHALAEKNIKGDTYDRVVVLDTSDEFRGLVSKETGPGLASHWFAGPRERDHFDPDVWGDMIDRNEALVVGRHVDKDDWQDVARDVILACRRSDHDVLVVIDEAHGIAPEREGYPDEIQALATDGRTEGGSATSSIWVTQRLAQLCKKVVGNCTARFLGAYQSGNDLNAVKDVLEYPKEAHNTGGQSVPALPEKLHAPNEGAISVRKWVEEGSDGEPQTVNSEWIYSDDSGKIERVESNRYEPECDHVGAEGKRIEVGL</sequence>
<reference evidence="2" key="1">
    <citation type="submission" date="2016-10" db="EMBL/GenBank/DDBJ databases">
        <authorList>
            <person name="Varghese N."/>
            <person name="Submissions S."/>
        </authorList>
    </citation>
    <scope>NUCLEOTIDE SEQUENCE [LARGE SCALE GENOMIC DNA]</scope>
    <source>
        <strain evidence="2">RD 26</strain>
    </source>
</reference>
<gene>
    <name evidence="1" type="ORF">SAMN04487937_2984</name>
</gene>
<dbReference type="STRING" id="35743.SAMN04487937_2984"/>
<dbReference type="AlphaFoldDB" id="A0A1I6HYM1"/>
<dbReference type="RefSeq" id="WP_143103896.1">
    <property type="nucleotide sequence ID" value="NZ_FOYN01000005.1"/>
</dbReference>
<accession>A0A1I6HYM1</accession>
<dbReference type="Proteomes" id="UP000198932">
    <property type="component" value="Unassembled WGS sequence"/>
</dbReference>
<proteinExistence type="predicted"/>
<dbReference type="OrthoDB" id="107033at2157"/>
<evidence type="ECO:0000313" key="2">
    <source>
        <dbReference type="Proteomes" id="UP000198932"/>
    </source>
</evidence>
<keyword evidence="2" id="KW-1185">Reference proteome</keyword>
<dbReference type="EMBL" id="FOYN01000005">
    <property type="protein sequence ID" value="SFR59572.1"/>
    <property type="molecule type" value="Genomic_DNA"/>
</dbReference>
<protein>
    <recommendedName>
        <fullName evidence="3">Zonular occludens toxin (Zot)</fullName>
    </recommendedName>
</protein>
<organism evidence="1 2">
    <name type="scientific">Halorubrum sodomense</name>
    <dbReference type="NCBI Taxonomy" id="35743"/>
    <lineage>
        <taxon>Archaea</taxon>
        <taxon>Methanobacteriati</taxon>
        <taxon>Methanobacteriota</taxon>
        <taxon>Stenosarchaea group</taxon>
        <taxon>Halobacteria</taxon>
        <taxon>Halobacteriales</taxon>
        <taxon>Haloferacaceae</taxon>
        <taxon>Halorubrum</taxon>
    </lineage>
</organism>
<evidence type="ECO:0000313" key="1">
    <source>
        <dbReference type="EMBL" id="SFR59572.1"/>
    </source>
</evidence>
<dbReference type="Gene3D" id="3.40.50.300">
    <property type="entry name" value="P-loop containing nucleotide triphosphate hydrolases"/>
    <property type="match status" value="1"/>
</dbReference>
<evidence type="ECO:0008006" key="3">
    <source>
        <dbReference type="Google" id="ProtNLM"/>
    </source>
</evidence>